<protein>
    <recommendedName>
        <fullName evidence="3">Peptide ABC transporter permease</fullName>
    </recommendedName>
</protein>
<organism evidence="1 2">
    <name type="scientific">Povalibacter uvarum</name>
    <dbReference type="NCBI Taxonomy" id="732238"/>
    <lineage>
        <taxon>Bacteria</taxon>
        <taxon>Pseudomonadati</taxon>
        <taxon>Pseudomonadota</taxon>
        <taxon>Gammaproteobacteria</taxon>
        <taxon>Steroidobacterales</taxon>
        <taxon>Steroidobacteraceae</taxon>
        <taxon>Povalibacter</taxon>
    </lineage>
</organism>
<dbReference type="Proteomes" id="UP000588068">
    <property type="component" value="Unassembled WGS sequence"/>
</dbReference>
<proteinExistence type="predicted"/>
<name>A0A841HI98_9GAMM</name>
<reference evidence="1 2" key="1">
    <citation type="submission" date="2020-08" db="EMBL/GenBank/DDBJ databases">
        <title>Genomic Encyclopedia of Type Strains, Phase IV (KMG-IV): sequencing the most valuable type-strain genomes for metagenomic binning, comparative biology and taxonomic classification.</title>
        <authorList>
            <person name="Goeker M."/>
        </authorList>
    </citation>
    <scope>NUCLEOTIDE SEQUENCE [LARGE SCALE GENOMIC DNA]</scope>
    <source>
        <strain evidence="1 2">DSM 26723</strain>
    </source>
</reference>
<dbReference type="EMBL" id="JACHHZ010000002">
    <property type="protein sequence ID" value="MBB6092433.1"/>
    <property type="molecule type" value="Genomic_DNA"/>
</dbReference>
<dbReference type="AlphaFoldDB" id="A0A841HI98"/>
<evidence type="ECO:0000313" key="1">
    <source>
        <dbReference type="EMBL" id="MBB6092433.1"/>
    </source>
</evidence>
<evidence type="ECO:0008006" key="3">
    <source>
        <dbReference type="Google" id="ProtNLM"/>
    </source>
</evidence>
<dbReference type="RefSeq" id="WP_184330232.1">
    <property type="nucleotide sequence ID" value="NZ_JACHHZ010000002.1"/>
</dbReference>
<evidence type="ECO:0000313" key="2">
    <source>
        <dbReference type="Proteomes" id="UP000588068"/>
    </source>
</evidence>
<gene>
    <name evidence="1" type="ORF">HNQ60_001311</name>
</gene>
<comment type="caution">
    <text evidence="1">The sequence shown here is derived from an EMBL/GenBank/DDBJ whole genome shotgun (WGS) entry which is preliminary data.</text>
</comment>
<dbReference type="Pfam" id="PF07277">
    <property type="entry name" value="SapC"/>
    <property type="match status" value="1"/>
</dbReference>
<keyword evidence="2" id="KW-1185">Reference proteome</keyword>
<dbReference type="InterPro" id="IPR010836">
    <property type="entry name" value="SapC"/>
</dbReference>
<sequence length="242" mass="27179">MTRAVPLDNIAHKDLRVRVGHSAEFGDNINNVPIFPTEFIYAHREYPILFRRDAAGHLQAVALLGLDKDENLFLTDNGWNGRYVPAVLQRGPFMIGFRNNDADGEVVREPVIHIDLDHSRVSETEGEPVFLRHGGNSPYLERANRVLQLIYKGTAVAGPMFAALEEAQLIEPMELEIQISEGVRYKVPGFLTISQDRLAKLDGGQLERLHKPGYLHLAMLALTSLGNVNWLIELKNRKRAAV</sequence>
<accession>A0A841HI98</accession>